<keyword evidence="3" id="KW-1185">Reference proteome</keyword>
<sequence length="142" mass="16435">MTCWKMGTLFSWCAPFPYLLYRAVTYADTSIYGFSGDQILKKLLWLKKNHPVLDPSLKTKLAYYHCPLLQKDSYPVESKLASLQEKRPSKPSLSLIFLASLIPYPFGPCPLRRAPNLLPILPIQTRKVLKLYCYWSINYISE</sequence>
<organism evidence="2 3">
    <name type="scientific">Rangifer tarandus platyrhynchus</name>
    <name type="common">Svalbard reindeer</name>
    <dbReference type="NCBI Taxonomy" id="3082113"/>
    <lineage>
        <taxon>Eukaryota</taxon>
        <taxon>Metazoa</taxon>
        <taxon>Chordata</taxon>
        <taxon>Craniata</taxon>
        <taxon>Vertebrata</taxon>
        <taxon>Euteleostomi</taxon>
        <taxon>Mammalia</taxon>
        <taxon>Eutheria</taxon>
        <taxon>Laurasiatheria</taxon>
        <taxon>Artiodactyla</taxon>
        <taxon>Ruminantia</taxon>
        <taxon>Pecora</taxon>
        <taxon>Cervidae</taxon>
        <taxon>Odocoileinae</taxon>
        <taxon>Rangifer</taxon>
    </lineage>
</organism>
<keyword evidence="1" id="KW-0732">Signal</keyword>
<accession>A0ABN8Y836</accession>
<evidence type="ECO:0000313" key="3">
    <source>
        <dbReference type="Proteomes" id="UP001176941"/>
    </source>
</evidence>
<evidence type="ECO:0000313" key="2">
    <source>
        <dbReference type="EMBL" id="CAI9155984.1"/>
    </source>
</evidence>
<name>A0ABN8Y836_RANTA</name>
<protein>
    <submittedName>
        <fullName evidence="2">Uncharacterized protein</fullName>
    </submittedName>
</protein>
<feature type="signal peptide" evidence="1">
    <location>
        <begin position="1"/>
        <end position="27"/>
    </location>
</feature>
<reference evidence="2" key="1">
    <citation type="submission" date="2023-04" db="EMBL/GenBank/DDBJ databases">
        <authorList>
            <consortium name="ELIXIR-Norway"/>
        </authorList>
    </citation>
    <scope>NUCLEOTIDE SEQUENCE [LARGE SCALE GENOMIC DNA]</scope>
</reference>
<proteinExistence type="predicted"/>
<feature type="chain" id="PRO_5046889264" evidence="1">
    <location>
        <begin position="28"/>
        <end position="142"/>
    </location>
</feature>
<gene>
    <name evidence="2" type="ORF">MRATA1EN1_LOCUS4946</name>
</gene>
<dbReference type="Proteomes" id="UP001176941">
    <property type="component" value="Chromosome 13"/>
</dbReference>
<dbReference type="EMBL" id="OX459949">
    <property type="protein sequence ID" value="CAI9155984.1"/>
    <property type="molecule type" value="Genomic_DNA"/>
</dbReference>
<evidence type="ECO:0000256" key="1">
    <source>
        <dbReference type="SAM" id="SignalP"/>
    </source>
</evidence>